<evidence type="ECO:0000256" key="1">
    <source>
        <dbReference type="ARBA" id="ARBA00001968"/>
    </source>
</evidence>
<protein>
    <recommendedName>
        <fullName evidence="8">MADF domain-containing protein</fullName>
    </recommendedName>
</protein>
<comment type="cofactor">
    <cofactor evidence="1">
        <name>a divalent metal cation</name>
        <dbReference type="ChEBI" id="CHEBI:60240"/>
    </cofactor>
</comment>
<dbReference type="Pfam" id="PF10545">
    <property type="entry name" value="MADF_DNA_bdg"/>
    <property type="match status" value="1"/>
</dbReference>
<feature type="non-terminal residue" evidence="9">
    <location>
        <position position="666"/>
    </location>
</feature>
<evidence type="ECO:0000256" key="2">
    <source>
        <dbReference type="ARBA" id="ARBA00004123"/>
    </source>
</evidence>
<proteinExistence type="inferred from homology"/>
<dbReference type="InterPro" id="IPR006578">
    <property type="entry name" value="MADF-dom"/>
</dbReference>
<organism evidence="9 10">
    <name type="scientific">Dryococelus australis</name>
    <dbReference type="NCBI Taxonomy" id="614101"/>
    <lineage>
        <taxon>Eukaryota</taxon>
        <taxon>Metazoa</taxon>
        <taxon>Ecdysozoa</taxon>
        <taxon>Arthropoda</taxon>
        <taxon>Hexapoda</taxon>
        <taxon>Insecta</taxon>
        <taxon>Pterygota</taxon>
        <taxon>Neoptera</taxon>
        <taxon>Polyneoptera</taxon>
        <taxon>Phasmatodea</taxon>
        <taxon>Verophasmatodea</taxon>
        <taxon>Anareolatae</taxon>
        <taxon>Phasmatidae</taxon>
        <taxon>Eurycanthinae</taxon>
        <taxon>Dryococelus</taxon>
    </lineage>
</organism>
<dbReference type="PANTHER" id="PTHR22930">
    <property type="match status" value="1"/>
</dbReference>
<dbReference type="InterPro" id="IPR027806">
    <property type="entry name" value="HARBI1_dom"/>
</dbReference>
<evidence type="ECO:0000313" key="9">
    <source>
        <dbReference type="EMBL" id="KAJ8878059.1"/>
    </source>
</evidence>
<evidence type="ECO:0000256" key="7">
    <source>
        <dbReference type="ARBA" id="ARBA00023242"/>
    </source>
</evidence>
<keyword evidence="7" id="KW-0539">Nucleus</keyword>
<keyword evidence="4" id="KW-0540">Nuclease</keyword>
<dbReference type="Pfam" id="PF13359">
    <property type="entry name" value="DDE_Tnp_4"/>
    <property type="match status" value="1"/>
</dbReference>
<evidence type="ECO:0000256" key="4">
    <source>
        <dbReference type="ARBA" id="ARBA00022722"/>
    </source>
</evidence>
<keyword evidence="10" id="KW-1185">Reference proteome</keyword>
<accession>A0ABQ9H1B5</accession>
<dbReference type="InterPro" id="IPR045249">
    <property type="entry name" value="HARBI1-like"/>
</dbReference>
<feature type="domain" description="MADF" evidence="8">
    <location>
        <begin position="613"/>
        <end position="666"/>
    </location>
</feature>
<reference evidence="9 10" key="1">
    <citation type="submission" date="2023-02" db="EMBL/GenBank/DDBJ databases">
        <title>LHISI_Scaffold_Assembly.</title>
        <authorList>
            <person name="Stuart O.P."/>
            <person name="Cleave R."/>
            <person name="Magrath M.J.L."/>
            <person name="Mikheyev A.S."/>
        </authorList>
    </citation>
    <scope>NUCLEOTIDE SEQUENCE [LARGE SCALE GENOMIC DNA]</scope>
    <source>
        <strain evidence="9">Daus_M_001</strain>
        <tissue evidence="9">Leg muscle</tissue>
    </source>
</reference>
<evidence type="ECO:0000259" key="8">
    <source>
        <dbReference type="PROSITE" id="PS51029"/>
    </source>
</evidence>
<evidence type="ECO:0000256" key="6">
    <source>
        <dbReference type="ARBA" id="ARBA00022801"/>
    </source>
</evidence>
<comment type="similarity">
    <text evidence="3">Belongs to the HARBI1 family.</text>
</comment>
<keyword evidence="6" id="KW-0378">Hydrolase</keyword>
<sequence length="666" mass="76231">MHLSDCRASIGRWCRFCILPDTQNSVTPTVNLRDSCADSSLAAALIVMFLEENRRKLRKTRRSCWVREWLKKRNELGACNTLLHELVMEDAAQFCIFIRMTAEDIKYLIQKLGATLTKQDTAMRNAMSFKVRIVVTLRFLASGYAPACMNNYIVIMLQVIHSAVCSTCSARIPVCTVGRIVKEVCEQLFTQLKEDYMKVLHKNVLYSFGEAGWPYWEPSVVSVGTCGSTVFSIGAVPLSGAASSPECKRRGLGTAPRNFKRQRHPLAQFPHVNIRRVTPPFPEAPSDWLEVANDFERWWNFSHCVGALDVKHCVLQDPNNSGSYYFNYKPSHSIVLLTVADANRSTLGQAVLSDLIELPEPKCLPGRNKDMPYYLVADDMFPLSTYLMKPYPYRDLPAVKRIFNNPVSRARNTAENVFGVIAQRFLVLRKPMYNEQGIGMYTRDLLTGIPTTYIPASGGMWQHPHRRGFHFSDEACLLTSSQREVREELTNYFMTPEGEVRWQYRHLHAPRAFLASNSRRVGGMACPRDTPALSQQLSRELTCEFACCHRVPSRCCVRDHSSSRQLLSRATIYSSRFVDAEQQLSRRGLHPDSREYSHDVAMAKRERKHEIARLIEKYEGRPILWECTSEDYKNRDMRGTALKEITRDFNTTIEEVQIKIHNLLNQ</sequence>
<dbReference type="Proteomes" id="UP001159363">
    <property type="component" value="Chromosome 7"/>
</dbReference>
<dbReference type="PANTHER" id="PTHR22930:SF269">
    <property type="entry name" value="NUCLEASE HARBI1-LIKE PROTEIN"/>
    <property type="match status" value="1"/>
</dbReference>
<keyword evidence="5" id="KW-0479">Metal-binding</keyword>
<dbReference type="PROSITE" id="PS51029">
    <property type="entry name" value="MADF"/>
    <property type="match status" value="1"/>
</dbReference>
<gene>
    <name evidence="9" type="ORF">PR048_022522</name>
</gene>
<evidence type="ECO:0000313" key="10">
    <source>
        <dbReference type="Proteomes" id="UP001159363"/>
    </source>
</evidence>
<evidence type="ECO:0000256" key="5">
    <source>
        <dbReference type="ARBA" id="ARBA00022723"/>
    </source>
</evidence>
<name>A0ABQ9H1B5_9NEOP</name>
<evidence type="ECO:0000256" key="3">
    <source>
        <dbReference type="ARBA" id="ARBA00006958"/>
    </source>
</evidence>
<comment type="subcellular location">
    <subcellularLocation>
        <location evidence="2">Nucleus</location>
    </subcellularLocation>
</comment>
<comment type="caution">
    <text evidence="9">The sequence shown here is derived from an EMBL/GenBank/DDBJ whole genome shotgun (WGS) entry which is preliminary data.</text>
</comment>
<dbReference type="EMBL" id="JARBHB010000008">
    <property type="protein sequence ID" value="KAJ8878059.1"/>
    <property type="molecule type" value="Genomic_DNA"/>
</dbReference>